<feature type="transmembrane region" description="Helical" evidence="11">
    <location>
        <begin position="59"/>
        <end position="79"/>
    </location>
</feature>
<evidence type="ECO:0000256" key="5">
    <source>
        <dbReference type="ARBA" id="ARBA00022692"/>
    </source>
</evidence>
<comment type="similarity">
    <text evidence="2 11 12">Belongs to the complex I subunit 3 family.</text>
</comment>
<dbReference type="AlphaFoldDB" id="A0A948RXK2"/>
<evidence type="ECO:0000256" key="1">
    <source>
        <dbReference type="ARBA" id="ARBA00004141"/>
    </source>
</evidence>
<organism evidence="13 14">
    <name type="scientific">Eiseniibacteriota bacterium</name>
    <dbReference type="NCBI Taxonomy" id="2212470"/>
    <lineage>
        <taxon>Bacteria</taxon>
        <taxon>Candidatus Eiseniibacteriota</taxon>
    </lineage>
</organism>
<dbReference type="GO" id="GO:0030964">
    <property type="term" value="C:NADH dehydrogenase complex"/>
    <property type="evidence" value="ECO:0007669"/>
    <property type="project" value="TreeGrafter"/>
</dbReference>
<dbReference type="InterPro" id="IPR023043">
    <property type="entry name" value="NAD(P)H_OxRDtase_bac/plastid"/>
</dbReference>
<protein>
    <recommendedName>
        <fullName evidence="11">NADH-quinone oxidoreductase subunit A</fullName>
        <ecNumber evidence="11">7.1.1.-</ecNumber>
    </recommendedName>
    <alternativeName>
        <fullName evidence="11">NADH dehydrogenase I subunit A</fullName>
    </alternativeName>
    <alternativeName>
        <fullName evidence="11">NDH-1 subunit A</fullName>
    </alternativeName>
    <alternativeName>
        <fullName evidence="11">NUO1</fullName>
    </alternativeName>
</protein>
<accession>A0A948RXK2</accession>
<keyword evidence="4 11" id="KW-1003">Cell membrane</keyword>
<reference evidence="13" key="1">
    <citation type="submission" date="2021-05" db="EMBL/GenBank/DDBJ databases">
        <title>Energy efficiency and biological interactions define the core microbiome of deep oligotrophic groundwater.</title>
        <authorList>
            <person name="Mehrshad M."/>
            <person name="Lopez-Fernandez M."/>
            <person name="Bell E."/>
            <person name="Bernier-Latmani R."/>
            <person name="Bertilsson S."/>
            <person name="Dopson M."/>
        </authorList>
    </citation>
    <scope>NUCLEOTIDE SEQUENCE</scope>
    <source>
        <strain evidence="13">Modern_marine.mb.64</strain>
    </source>
</reference>
<evidence type="ECO:0000256" key="12">
    <source>
        <dbReference type="RuleBase" id="RU003639"/>
    </source>
</evidence>
<dbReference type="Gene3D" id="1.20.58.1610">
    <property type="entry name" value="NADH:ubiquinone/plastoquinone oxidoreductase, chain 3"/>
    <property type="match status" value="1"/>
</dbReference>
<evidence type="ECO:0000256" key="4">
    <source>
        <dbReference type="ARBA" id="ARBA00022475"/>
    </source>
</evidence>
<feature type="transmembrane region" description="Helical" evidence="11">
    <location>
        <begin position="91"/>
        <end position="109"/>
    </location>
</feature>
<dbReference type="Pfam" id="PF00507">
    <property type="entry name" value="Oxidored_q4"/>
    <property type="match status" value="1"/>
</dbReference>
<gene>
    <name evidence="11" type="primary">nuoA</name>
    <name evidence="13" type="ORF">KJ970_18340</name>
</gene>
<sequence length="117" mass="13127">MTSYGGLIFVLGLALLLPILFMVASSFLGPRRSTSEKMVPYESGILPQGLVSSRIPVKYYLVAVLFLVFDVEVVFLFPWGVLFKKLGVPGLWEMILFLAVLVVGLIYVWRKGALEWE</sequence>
<dbReference type="GO" id="GO:0008137">
    <property type="term" value="F:NADH dehydrogenase (ubiquinone) activity"/>
    <property type="evidence" value="ECO:0007669"/>
    <property type="project" value="InterPro"/>
</dbReference>
<comment type="catalytic activity">
    <reaction evidence="11 12">
        <text>a quinone + NADH + 5 H(+)(in) = a quinol + NAD(+) + 4 H(+)(out)</text>
        <dbReference type="Rhea" id="RHEA:57888"/>
        <dbReference type="ChEBI" id="CHEBI:15378"/>
        <dbReference type="ChEBI" id="CHEBI:24646"/>
        <dbReference type="ChEBI" id="CHEBI:57540"/>
        <dbReference type="ChEBI" id="CHEBI:57945"/>
        <dbReference type="ChEBI" id="CHEBI:132124"/>
    </reaction>
</comment>
<keyword evidence="7 11" id="KW-1278">Translocase</keyword>
<evidence type="ECO:0000256" key="10">
    <source>
        <dbReference type="ARBA" id="ARBA00023136"/>
    </source>
</evidence>
<keyword evidence="8 11" id="KW-1133">Transmembrane helix</keyword>
<feature type="transmembrane region" description="Helical" evidence="11">
    <location>
        <begin position="6"/>
        <end position="28"/>
    </location>
</feature>
<dbReference type="Proteomes" id="UP000777784">
    <property type="component" value="Unassembled WGS sequence"/>
</dbReference>
<dbReference type="GO" id="GO:0050136">
    <property type="term" value="F:NADH dehydrogenase (quinone) (non-electrogenic) activity"/>
    <property type="evidence" value="ECO:0007669"/>
    <property type="project" value="UniProtKB-UniRule"/>
</dbReference>
<evidence type="ECO:0000313" key="13">
    <source>
        <dbReference type="EMBL" id="MBU2692883.1"/>
    </source>
</evidence>
<evidence type="ECO:0000256" key="11">
    <source>
        <dbReference type="HAMAP-Rule" id="MF_01394"/>
    </source>
</evidence>
<comment type="caution">
    <text evidence="13">The sequence shown here is derived from an EMBL/GenBank/DDBJ whole genome shotgun (WGS) entry which is preliminary data.</text>
</comment>
<dbReference type="PANTHER" id="PTHR11058">
    <property type="entry name" value="NADH-UBIQUINONE OXIDOREDUCTASE CHAIN 3"/>
    <property type="match status" value="1"/>
</dbReference>
<comment type="subunit">
    <text evidence="11">NDH-1 is composed of 14 different subunits. Subunits NuoA, H, J, K, L, M, N constitute the membrane sector of the complex.</text>
</comment>
<evidence type="ECO:0000256" key="8">
    <source>
        <dbReference type="ARBA" id="ARBA00022989"/>
    </source>
</evidence>
<dbReference type="PANTHER" id="PTHR11058:SF22">
    <property type="entry name" value="NADH-QUINONE OXIDOREDUCTASE SUBUNIT A"/>
    <property type="match status" value="1"/>
</dbReference>
<comment type="function">
    <text evidence="11">NDH-1 shuttles electrons from NADH, via FMN and iron-sulfur (Fe-S) centers, to quinones in the respiratory chain. The immediate electron acceptor for the enzyme in this species is believed to be ubiquinone. Couples the redox reaction to proton translocation (for every two electrons transferred, four hydrogen ions are translocated across the cytoplasmic membrane), and thus conserves the redox energy in a proton gradient.</text>
</comment>
<keyword evidence="5 11" id="KW-0812">Transmembrane</keyword>
<dbReference type="InterPro" id="IPR038430">
    <property type="entry name" value="NDAH_ubi_oxred_su3_sf"/>
</dbReference>
<name>A0A948RXK2_UNCEI</name>
<evidence type="ECO:0000256" key="7">
    <source>
        <dbReference type="ARBA" id="ARBA00022967"/>
    </source>
</evidence>
<dbReference type="InterPro" id="IPR000440">
    <property type="entry name" value="NADH_UbQ/plastoQ_OxRdtase_su3"/>
</dbReference>
<keyword evidence="3 11" id="KW-0813">Transport</keyword>
<comment type="subcellular location">
    <subcellularLocation>
        <location evidence="11 12">Cell membrane</location>
        <topology evidence="11 12">Multi-pass membrane protein</topology>
    </subcellularLocation>
    <subcellularLocation>
        <location evidence="1">Membrane</location>
        <topology evidence="1">Multi-pass membrane protein</topology>
    </subcellularLocation>
</comment>
<keyword evidence="6 11" id="KW-0874">Quinone</keyword>
<proteinExistence type="inferred from homology"/>
<evidence type="ECO:0000256" key="9">
    <source>
        <dbReference type="ARBA" id="ARBA00023027"/>
    </source>
</evidence>
<keyword evidence="9 11" id="KW-0520">NAD</keyword>
<dbReference type="EMBL" id="JAHJDP010000104">
    <property type="protein sequence ID" value="MBU2692883.1"/>
    <property type="molecule type" value="Genomic_DNA"/>
</dbReference>
<evidence type="ECO:0000256" key="2">
    <source>
        <dbReference type="ARBA" id="ARBA00008472"/>
    </source>
</evidence>
<keyword evidence="10 11" id="KW-0472">Membrane</keyword>
<keyword evidence="11" id="KW-0830">Ubiquinone</keyword>
<evidence type="ECO:0000313" key="14">
    <source>
        <dbReference type="Proteomes" id="UP000777784"/>
    </source>
</evidence>
<evidence type="ECO:0000256" key="3">
    <source>
        <dbReference type="ARBA" id="ARBA00022448"/>
    </source>
</evidence>
<dbReference type="HAMAP" id="MF_01394">
    <property type="entry name" value="NDH1_NuoA"/>
    <property type="match status" value="1"/>
</dbReference>
<dbReference type="GO" id="GO:0048038">
    <property type="term" value="F:quinone binding"/>
    <property type="evidence" value="ECO:0007669"/>
    <property type="project" value="UniProtKB-KW"/>
</dbReference>
<dbReference type="GO" id="GO:0005886">
    <property type="term" value="C:plasma membrane"/>
    <property type="evidence" value="ECO:0007669"/>
    <property type="project" value="UniProtKB-SubCell"/>
</dbReference>
<dbReference type="EC" id="7.1.1.-" evidence="11"/>
<evidence type="ECO:0000256" key="6">
    <source>
        <dbReference type="ARBA" id="ARBA00022719"/>
    </source>
</evidence>